<comment type="caution">
    <text evidence="6">The sequence shown here is derived from an EMBL/GenBank/DDBJ whole genome shotgun (WGS) entry which is preliminary data.</text>
</comment>
<evidence type="ECO:0000259" key="5">
    <source>
        <dbReference type="PROSITE" id="PS50893"/>
    </source>
</evidence>
<dbReference type="OrthoDB" id="5357528at2"/>
<organism evidence="6 7">
    <name type="scientific">Propioniciclava flava</name>
    <dbReference type="NCBI Taxonomy" id="2072026"/>
    <lineage>
        <taxon>Bacteria</taxon>
        <taxon>Bacillati</taxon>
        <taxon>Actinomycetota</taxon>
        <taxon>Actinomycetes</taxon>
        <taxon>Propionibacteriales</taxon>
        <taxon>Propionibacteriaceae</taxon>
        <taxon>Propioniciclava</taxon>
    </lineage>
</organism>
<name>A0A4V1Q7N7_9ACTN</name>
<keyword evidence="7" id="KW-1185">Reference proteome</keyword>
<dbReference type="PANTHER" id="PTHR43776">
    <property type="entry name" value="TRANSPORT ATP-BINDING PROTEIN"/>
    <property type="match status" value="1"/>
</dbReference>
<evidence type="ECO:0000256" key="2">
    <source>
        <dbReference type="ARBA" id="ARBA00022448"/>
    </source>
</evidence>
<evidence type="ECO:0000256" key="4">
    <source>
        <dbReference type="ARBA" id="ARBA00022840"/>
    </source>
</evidence>
<proteinExistence type="inferred from homology"/>
<keyword evidence="4" id="KW-0067">ATP-binding</keyword>
<dbReference type="GO" id="GO:0016887">
    <property type="term" value="F:ATP hydrolysis activity"/>
    <property type="evidence" value="ECO:0007669"/>
    <property type="project" value="InterPro"/>
</dbReference>
<dbReference type="GO" id="GO:0055085">
    <property type="term" value="P:transmembrane transport"/>
    <property type="evidence" value="ECO:0007669"/>
    <property type="project" value="UniProtKB-ARBA"/>
</dbReference>
<evidence type="ECO:0000313" key="6">
    <source>
        <dbReference type="EMBL" id="RXW33228.1"/>
    </source>
</evidence>
<dbReference type="PROSITE" id="PS50893">
    <property type="entry name" value="ABC_TRANSPORTER_2"/>
    <property type="match status" value="1"/>
</dbReference>
<evidence type="ECO:0000313" key="7">
    <source>
        <dbReference type="Proteomes" id="UP000290624"/>
    </source>
</evidence>
<dbReference type="RefSeq" id="WP_129457194.1">
    <property type="nucleotide sequence ID" value="NZ_PPCV01000001.1"/>
</dbReference>
<accession>A0A4V1Q7N7</accession>
<dbReference type="Pfam" id="PF00005">
    <property type="entry name" value="ABC_tran"/>
    <property type="match status" value="1"/>
</dbReference>
<dbReference type="InterPro" id="IPR050319">
    <property type="entry name" value="ABC_transp_ATP-bind"/>
</dbReference>
<dbReference type="InterPro" id="IPR003593">
    <property type="entry name" value="AAA+_ATPase"/>
</dbReference>
<dbReference type="EMBL" id="PPCV01000001">
    <property type="protein sequence ID" value="RXW33228.1"/>
    <property type="molecule type" value="Genomic_DNA"/>
</dbReference>
<dbReference type="AlphaFoldDB" id="A0A4V1Q7N7"/>
<dbReference type="InterPro" id="IPR003439">
    <property type="entry name" value="ABC_transporter-like_ATP-bd"/>
</dbReference>
<protein>
    <recommendedName>
        <fullName evidence="5">ABC transporter domain-containing protein</fullName>
    </recommendedName>
</protein>
<dbReference type="InterPro" id="IPR017871">
    <property type="entry name" value="ABC_transporter-like_CS"/>
</dbReference>
<evidence type="ECO:0000256" key="3">
    <source>
        <dbReference type="ARBA" id="ARBA00022741"/>
    </source>
</evidence>
<keyword evidence="3" id="KW-0547">Nucleotide-binding</keyword>
<dbReference type="SMART" id="SM00382">
    <property type="entry name" value="AAA"/>
    <property type="match status" value="1"/>
</dbReference>
<dbReference type="SUPFAM" id="SSF52540">
    <property type="entry name" value="P-loop containing nucleoside triphosphate hydrolases"/>
    <property type="match status" value="1"/>
</dbReference>
<keyword evidence="2" id="KW-0813">Transport</keyword>
<dbReference type="PROSITE" id="PS00211">
    <property type="entry name" value="ABC_TRANSPORTER_1"/>
    <property type="match status" value="1"/>
</dbReference>
<evidence type="ECO:0000256" key="1">
    <source>
        <dbReference type="ARBA" id="ARBA00005417"/>
    </source>
</evidence>
<dbReference type="CDD" id="cd03257">
    <property type="entry name" value="ABC_NikE_OppD_transporters"/>
    <property type="match status" value="1"/>
</dbReference>
<comment type="similarity">
    <text evidence="1">Belongs to the ABC transporter superfamily.</text>
</comment>
<gene>
    <name evidence="6" type="ORF">C1706_00160</name>
</gene>
<feature type="domain" description="ABC transporter" evidence="5">
    <location>
        <begin position="10"/>
        <end position="256"/>
    </location>
</feature>
<reference evidence="6 7" key="1">
    <citation type="submission" date="2018-01" db="EMBL/GenBank/DDBJ databases">
        <title>Lactibacter flavus gen. nov., sp. nov., a novel bacterium of the family Propionibacteriaceae isolated from raw milk and dairy products.</title>
        <authorList>
            <person name="Wenning M."/>
            <person name="Breitenwieser F."/>
            <person name="Huptas C."/>
            <person name="von Neubeck M."/>
            <person name="Busse H.-J."/>
            <person name="Scherer S."/>
        </authorList>
    </citation>
    <scope>NUCLEOTIDE SEQUENCE [LARGE SCALE GENOMIC DNA]</scope>
    <source>
        <strain evidence="6 7">VG341</strain>
    </source>
</reference>
<dbReference type="InterPro" id="IPR027417">
    <property type="entry name" value="P-loop_NTPase"/>
</dbReference>
<dbReference type="PANTHER" id="PTHR43776:SF7">
    <property type="entry name" value="D,D-DIPEPTIDE TRANSPORT ATP-BINDING PROTEIN DDPF-RELATED"/>
    <property type="match status" value="1"/>
</dbReference>
<dbReference type="GO" id="GO:0005524">
    <property type="term" value="F:ATP binding"/>
    <property type="evidence" value="ECO:0007669"/>
    <property type="project" value="UniProtKB-KW"/>
</dbReference>
<dbReference type="Proteomes" id="UP000290624">
    <property type="component" value="Unassembled WGS sequence"/>
</dbReference>
<sequence>MTRDDIVPALRMRGVTLSFAAQGRRVGQEVLRGVDLDLPPGEVVGLVGESGCGKSTLARVGVGLLRPDAGHVILRDGTDLAASSARAVARLRPRLQWVVQDPYSAFDPSLPLRRSIVPVVRRQGHATGDAARSLAADALVAVGLQASHLDRLPGQLSGGQLQRAALARALLVDPEVLIADEIVSALDFRVGEEILHLVRRGARERGRAVLFVSHDLGAVALVCDRIAVMDEGVIVESGPTGAVLNHPQHARTQALLEAVPTLP</sequence>
<dbReference type="Gene3D" id="3.40.50.300">
    <property type="entry name" value="P-loop containing nucleotide triphosphate hydrolases"/>
    <property type="match status" value="1"/>
</dbReference>